<keyword evidence="2" id="KW-1185">Reference proteome</keyword>
<organism evidence="1 2">
    <name type="scientific">Mytilus coruscus</name>
    <name type="common">Sea mussel</name>
    <dbReference type="NCBI Taxonomy" id="42192"/>
    <lineage>
        <taxon>Eukaryota</taxon>
        <taxon>Metazoa</taxon>
        <taxon>Spiralia</taxon>
        <taxon>Lophotrochozoa</taxon>
        <taxon>Mollusca</taxon>
        <taxon>Bivalvia</taxon>
        <taxon>Autobranchia</taxon>
        <taxon>Pteriomorphia</taxon>
        <taxon>Mytilida</taxon>
        <taxon>Mytiloidea</taxon>
        <taxon>Mytilidae</taxon>
        <taxon>Mytilinae</taxon>
        <taxon>Mytilus</taxon>
    </lineage>
</organism>
<evidence type="ECO:0000313" key="2">
    <source>
        <dbReference type="Proteomes" id="UP000507470"/>
    </source>
</evidence>
<reference evidence="1 2" key="1">
    <citation type="submission" date="2020-06" db="EMBL/GenBank/DDBJ databases">
        <authorList>
            <person name="Li R."/>
            <person name="Bekaert M."/>
        </authorList>
    </citation>
    <scope>NUCLEOTIDE SEQUENCE [LARGE SCALE GENOMIC DNA]</scope>
    <source>
        <strain evidence="2">wild</strain>
    </source>
</reference>
<proteinExistence type="predicted"/>
<evidence type="ECO:0000313" key="1">
    <source>
        <dbReference type="EMBL" id="CAC5422589.1"/>
    </source>
</evidence>
<accession>A0A6J8EPM4</accession>
<name>A0A6J8EPM4_MYTCO</name>
<protein>
    <submittedName>
        <fullName evidence="1">Uncharacterized protein</fullName>
    </submittedName>
</protein>
<dbReference type="Proteomes" id="UP000507470">
    <property type="component" value="Unassembled WGS sequence"/>
</dbReference>
<dbReference type="EMBL" id="CACVKT020009642">
    <property type="protein sequence ID" value="CAC5422589.1"/>
    <property type="molecule type" value="Genomic_DNA"/>
</dbReference>
<dbReference type="OrthoDB" id="6143207at2759"/>
<sequence length="185" mass="20887">MEPPWRVYFMQKLIAKPVLPVQPIPQICSVLQLIPYDGKVYRLLRPDENPAIGISPRDSYSMVSAAYHVAWGSILSERKNSKYISTSMNKQDILSMAEGNNYTNGDIISIDVGNAPVSEILHVWDANVRAHLNFEQGVLDKKTIDLFTRYATKQNEVLLVGDLPAQYCEIILPKNKWKTCPILLG</sequence>
<gene>
    <name evidence="1" type="ORF">MCOR_54628</name>
</gene>
<dbReference type="AlphaFoldDB" id="A0A6J8EPM4"/>